<name>A0ABD2A0I5_VESSQ</name>
<keyword evidence="4" id="KW-0732">Signal</keyword>
<accession>A0ABD2A0I5</accession>
<dbReference type="InterPro" id="IPR017948">
    <property type="entry name" value="TGFb_CS"/>
</dbReference>
<dbReference type="PANTHER" id="PTHR11848">
    <property type="entry name" value="TGF-BETA FAMILY"/>
    <property type="match status" value="1"/>
</dbReference>
<comment type="caution">
    <text evidence="10">The sequence shown here is derived from an EMBL/GenBank/DDBJ whole genome shotgun (WGS) entry which is preliminary data.</text>
</comment>
<dbReference type="GO" id="GO:0008083">
    <property type="term" value="F:growth factor activity"/>
    <property type="evidence" value="ECO:0007669"/>
    <property type="project" value="UniProtKB-KW"/>
</dbReference>
<proteinExistence type="inferred from homology"/>
<dbReference type="Proteomes" id="UP001607302">
    <property type="component" value="Unassembled WGS sequence"/>
</dbReference>
<dbReference type="InterPro" id="IPR015615">
    <property type="entry name" value="TGF-beta-rel"/>
</dbReference>
<evidence type="ECO:0000256" key="1">
    <source>
        <dbReference type="ARBA" id="ARBA00004613"/>
    </source>
</evidence>
<dbReference type="GO" id="GO:0005576">
    <property type="term" value="C:extracellular region"/>
    <property type="evidence" value="ECO:0007669"/>
    <property type="project" value="UniProtKB-SubCell"/>
</dbReference>
<evidence type="ECO:0000313" key="10">
    <source>
        <dbReference type="EMBL" id="KAL2714149.1"/>
    </source>
</evidence>
<protein>
    <recommendedName>
        <fullName evidence="9">TGF-beta family profile domain-containing protein</fullName>
    </recommendedName>
</protein>
<sequence>MFVYSVEWWSAVDKKLPTADSLLVSYLENDPSSIRTRHPSKDTCKLAFSDRHGICRVVNRFGSSIRSEGTLVRDNPRVTLTMCSPGSWSLIIIGILAICCAWKTGFLSWPRSSVRATASIRLDLSLPSTALSINQHIFNSTSAGRTNDKNRKKYRGTVSRYMLRLYHLRPEYDVVRALQPIHVSAPVTDGGRIVEFSVPFVDSQETLETAELLGTAGTIFRVRSIDEISRQTTREKMSRSRRDEAWRAFNVTSAVAKRNGNLVRLHVHGRVSYRPRAEGPILLLSYKKPKRRKRYRRSTSLEKDDSEENINWEDDGIRRRRRNSCKKRPLYVDFALIAYDEWVVAPPGYEAYQCAGKCYYPFGDHLSPTKHAIVQTLVHGALQRTESINGNKPVGRACCVPTRLAPTSLLYLDSTGTLTYQYGYEDMVVAECGCR</sequence>
<dbReference type="InterPro" id="IPR001839">
    <property type="entry name" value="TGF-b_C"/>
</dbReference>
<evidence type="ECO:0000313" key="11">
    <source>
        <dbReference type="Proteomes" id="UP001607302"/>
    </source>
</evidence>
<gene>
    <name evidence="10" type="ORF">V1478_016706</name>
</gene>
<dbReference type="AlphaFoldDB" id="A0ABD2A0I5"/>
<evidence type="ECO:0000256" key="6">
    <source>
        <dbReference type="ARBA" id="ARBA00023157"/>
    </source>
</evidence>
<dbReference type="PROSITE" id="PS51362">
    <property type="entry name" value="TGF_BETA_2"/>
    <property type="match status" value="1"/>
</dbReference>
<keyword evidence="7" id="KW-0325">Glycoprotein</keyword>
<dbReference type="EMBL" id="JAUDFV010000157">
    <property type="protein sequence ID" value="KAL2714149.1"/>
    <property type="molecule type" value="Genomic_DNA"/>
</dbReference>
<evidence type="ECO:0000256" key="2">
    <source>
        <dbReference type="ARBA" id="ARBA00006656"/>
    </source>
</evidence>
<evidence type="ECO:0000259" key="9">
    <source>
        <dbReference type="PROSITE" id="PS51362"/>
    </source>
</evidence>
<evidence type="ECO:0000256" key="7">
    <source>
        <dbReference type="ARBA" id="ARBA00023180"/>
    </source>
</evidence>
<comment type="similarity">
    <text evidence="2 8">Belongs to the TGF-beta family.</text>
</comment>
<organism evidence="10 11">
    <name type="scientific">Vespula squamosa</name>
    <name type="common">Southern yellow jacket</name>
    <name type="synonym">Wasp</name>
    <dbReference type="NCBI Taxonomy" id="30214"/>
    <lineage>
        <taxon>Eukaryota</taxon>
        <taxon>Metazoa</taxon>
        <taxon>Ecdysozoa</taxon>
        <taxon>Arthropoda</taxon>
        <taxon>Hexapoda</taxon>
        <taxon>Insecta</taxon>
        <taxon>Pterygota</taxon>
        <taxon>Neoptera</taxon>
        <taxon>Endopterygota</taxon>
        <taxon>Hymenoptera</taxon>
        <taxon>Apocrita</taxon>
        <taxon>Aculeata</taxon>
        <taxon>Vespoidea</taxon>
        <taxon>Vespidae</taxon>
        <taxon>Vespinae</taxon>
        <taxon>Vespula</taxon>
    </lineage>
</organism>
<dbReference type="FunFam" id="2.10.90.10:FF:000001">
    <property type="entry name" value="Bone morphogenetic protein 4"/>
    <property type="match status" value="1"/>
</dbReference>
<dbReference type="SUPFAM" id="SSF57501">
    <property type="entry name" value="Cystine-knot cytokines"/>
    <property type="match status" value="1"/>
</dbReference>
<evidence type="ECO:0000256" key="8">
    <source>
        <dbReference type="RuleBase" id="RU000354"/>
    </source>
</evidence>
<reference evidence="10 11" key="1">
    <citation type="journal article" date="2024" name="Ann. Entomol. Soc. Am.">
        <title>Genomic analyses of the southern and eastern yellowjacket wasps (Hymenoptera: Vespidae) reveal evolutionary signatures of social life.</title>
        <authorList>
            <person name="Catto M.A."/>
            <person name="Caine P.B."/>
            <person name="Orr S.E."/>
            <person name="Hunt B.G."/>
            <person name="Goodisman M.A.D."/>
        </authorList>
    </citation>
    <scope>NUCLEOTIDE SEQUENCE [LARGE SCALE GENOMIC DNA]</scope>
    <source>
        <strain evidence="10">233</strain>
        <tissue evidence="10">Head and thorax</tissue>
    </source>
</reference>
<dbReference type="PROSITE" id="PS00250">
    <property type="entry name" value="TGF_BETA_1"/>
    <property type="match status" value="1"/>
</dbReference>
<evidence type="ECO:0000256" key="5">
    <source>
        <dbReference type="ARBA" id="ARBA00023030"/>
    </source>
</evidence>
<comment type="subcellular location">
    <subcellularLocation>
        <location evidence="1">Secreted</location>
    </subcellularLocation>
</comment>
<evidence type="ECO:0000256" key="4">
    <source>
        <dbReference type="ARBA" id="ARBA00022729"/>
    </source>
</evidence>
<dbReference type="InterPro" id="IPR029034">
    <property type="entry name" value="Cystine-knot_cytokine"/>
</dbReference>
<keyword evidence="6" id="KW-1015">Disulfide bond</keyword>
<dbReference type="SMART" id="SM00204">
    <property type="entry name" value="TGFB"/>
    <property type="match status" value="1"/>
</dbReference>
<feature type="domain" description="TGF-beta family profile" evidence="9">
    <location>
        <begin position="291"/>
        <end position="435"/>
    </location>
</feature>
<dbReference type="Gene3D" id="2.10.90.10">
    <property type="entry name" value="Cystine-knot cytokines"/>
    <property type="match status" value="1"/>
</dbReference>
<keyword evidence="11" id="KW-1185">Reference proteome</keyword>
<dbReference type="PANTHER" id="PTHR11848:SF307">
    <property type="entry name" value="BONE MORPHOGENETIC PROTEIN 10"/>
    <property type="match status" value="1"/>
</dbReference>
<keyword evidence="3" id="KW-0964">Secreted</keyword>
<evidence type="ECO:0000256" key="3">
    <source>
        <dbReference type="ARBA" id="ARBA00022525"/>
    </source>
</evidence>
<keyword evidence="5 8" id="KW-0339">Growth factor</keyword>
<dbReference type="Pfam" id="PF00019">
    <property type="entry name" value="TGF_beta"/>
    <property type="match status" value="1"/>
</dbReference>